<evidence type="ECO:0000313" key="4">
    <source>
        <dbReference type="Proteomes" id="UP001325479"/>
    </source>
</evidence>
<gene>
    <name evidence="3" type="ORF">U0042_10520</name>
</gene>
<reference evidence="3 4" key="1">
    <citation type="submission" date="2023-12" db="EMBL/GenBank/DDBJ databases">
        <title>Genome sequencing and assembly of bacterial species from a model synthetic community.</title>
        <authorList>
            <person name="Hogle S.L."/>
        </authorList>
    </citation>
    <scope>NUCLEOTIDE SEQUENCE [LARGE SCALE GENOMIC DNA]</scope>
    <source>
        <strain evidence="3 4">HAMBI 2494</strain>
    </source>
</reference>
<dbReference type="RefSeq" id="WP_114810897.1">
    <property type="nucleotide sequence ID" value="NZ_CP139965.1"/>
</dbReference>
<dbReference type="InterPro" id="IPR012495">
    <property type="entry name" value="TadE-like_dom"/>
</dbReference>
<keyword evidence="1" id="KW-1133">Transmembrane helix</keyword>
<dbReference type="Proteomes" id="UP001325479">
    <property type="component" value="Chromosome"/>
</dbReference>
<name>A0ABZ0WS34_9BURK</name>
<dbReference type="Pfam" id="PF07811">
    <property type="entry name" value="TadE"/>
    <property type="match status" value="1"/>
</dbReference>
<feature type="domain" description="TadE-like" evidence="2">
    <location>
        <begin position="42"/>
        <end position="84"/>
    </location>
</feature>
<feature type="transmembrane region" description="Helical" evidence="1">
    <location>
        <begin position="48"/>
        <end position="70"/>
    </location>
</feature>
<organism evidence="3 4">
    <name type="scientific">Paraburkholderia kururiensis</name>
    <dbReference type="NCBI Taxonomy" id="984307"/>
    <lineage>
        <taxon>Bacteria</taxon>
        <taxon>Pseudomonadati</taxon>
        <taxon>Pseudomonadota</taxon>
        <taxon>Betaproteobacteria</taxon>
        <taxon>Burkholderiales</taxon>
        <taxon>Burkholderiaceae</taxon>
        <taxon>Paraburkholderia</taxon>
    </lineage>
</organism>
<evidence type="ECO:0000256" key="1">
    <source>
        <dbReference type="SAM" id="Phobius"/>
    </source>
</evidence>
<sequence>MRRPVPPPLAGRRAPAAARALPRLGARLARPLHAAAPSEQRGVVALEYAIVLSLFLAVVIGMFQFGVIFTTQSLMDNAARDVARLIRIGTFTGTSGSYSSALTTAVCNDLTVSGLNLVPSCSSKIQIYVASAASSTPAGSGFKTLAPAAISNGVMTQTKASLSPKYDVILEIGYQMPWVAAFFSGNAMLTSTLAFQTEPY</sequence>
<accession>A0ABZ0WS34</accession>
<evidence type="ECO:0000259" key="2">
    <source>
        <dbReference type="Pfam" id="PF07811"/>
    </source>
</evidence>
<evidence type="ECO:0000313" key="3">
    <source>
        <dbReference type="EMBL" id="WQD80074.1"/>
    </source>
</evidence>
<keyword evidence="1" id="KW-0472">Membrane</keyword>
<proteinExistence type="predicted"/>
<protein>
    <submittedName>
        <fullName evidence="3">TadE/TadG family type IV pilus assembly protein</fullName>
    </submittedName>
</protein>
<keyword evidence="4" id="KW-1185">Reference proteome</keyword>
<keyword evidence="1" id="KW-0812">Transmembrane</keyword>
<dbReference type="EMBL" id="CP139965">
    <property type="protein sequence ID" value="WQD80074.1"/>
    <property type="molecule type" value="Genomic_DNA"/>
</dbReference>